<sequence>MVFKSALILLSLSLLSSAQQGPICLSPNTVGSVSNKATCCPSSNTVGEESVDGTIYEYKCGYYADNLISQQGQYSPNAHDCARKCAAQAISNTPCHAAIWTADSNQPDVGVCYLSQAGFTEKADPSGKWLLLVRTDRTGSECQQAIDDAVAVNQGTCDQELLKKDHDKINAVATNQQACKLQLDAKDKDKVDALNAKQVACEKEKGSALKAVHDSYKQQLLEKDQFVQN</sequence>
<gene>
    <name evidence="2" type="ORF">AARAC_010526</name>
</gene>
<protein>
    <recommendedName>
        <fullName evidence="4">Apple domain-containing protein</fullName>
    </recommendedName>
</protein>
<evidence type="ECO:0000256" key="1">
    <source>
        <dbReference type="SAM" id="SignalP"/>
    </source>
</evidence>
<feature type="chain" id="PRO_5013949803" description="Apple domain-containing protein" evidence="1">
    <location>
        <begin position="19"/>
        <end position="229"/>
    </location>
</feature>
<reference evidence="2 3" key="1">
    <citation type="submission" date="2017-05" db="EMBL/GenBank/DDBJ databases">
        <title>Genome sequence for an aflatoxigenic pathogen of Argentinian peanut, Aspergillus arachidicola.</title>
        <authorList>
            <person name="Moore G."/>
            <person name="Beltz S.B."/>
            <person name="Mack B.M."/>
        </authorList>
    </citation>
    <scope>NUCLEOTIDE SEQUENCE [LARGE SCALE GENOMIC DNA]</scope>
    <source>
        <strain evidence="2 3">CBS 117610</strain>
    </source>
</reference>
<evidence type="ECO:0000313" key="2">
    <source>
        <dbReference type="EMBL" id="PIG82004.1"/>
    </source>
</evidence>
<proteinExistence type="predicted"/>
<keyword evidence="1" id="KW-0732">Signal</keyword>
<name>A0A2G7FN34_9EURO</name>
<keyword evidence="3" id="KW-1185">Reference proteome</keyword>
<dbReference type="AlphaFoldDB" id="A0A2G7FN34"/>
<dbReference type="EMBL" id="NEXV01000531">
    <property type="protein sequence ID" value="PIG82004.1"/>
    <property type="molecule type" value="Genomic_DNA"/>
</dbReference>
<accession>A0A2G7FN34</accession>
<feature type="non-terminal residue" evidence="2">
    <location>
        <position position="229"/>
    </location>
</feature>
<evidence type="ECO:0000313" key="3">
    <source>
        <dbReference type="Proteomes" id="UP000231358"/>
    </source>
</evidence>
<feature type="signal peptide" evidence="1">
    <location>
        <begin position="1"/>
        <end position="18"/>
    </location>
</feature>
<dbReference type="Proteomes" id="UP000231358">
    <property type="component" value="Unassembled WGS sequence"/>
</dbReference>
<comment type="caution">
    <text evidence="2">The sequence shown here is derived from an EMBL/GenBank/DDBJ whole genome shotgun (WGS) entry which is preliminary data.</text>
</comment>
<organism evidence="2 3">
    <name type="scientific">Aspergillus arachidicola</name>
    <dbReference type="NCBI Taxonomy" id="656916"/>
    <lineage>
        <taxon>Eukaryota</taxon>
        <taxon>Fungi</taxon>
        <taxon>Dikarya</taxon>
        <taxon>Ascomycota</taxon>
        <taxon>Pezizomycotina</taxon>
        <taxon>Eurotiomycetes</taxon>
        <taxon>Eurotiomycetidae</taxon>
        <taxon>Eurotiales</taxon>
        <taxon>Aspergillaceae</taxon>
        <taxon>Aspergillus</taxon>
        <taxon>Aspergillus subgen. Circumdati</taxon>
    </lineage>
</organism>
<evidence type="ECO:0008006" key="4">
    <source>
        <dbReference type="Google" id="ProtNLM"/>
    </source>
</evidence>